<dbReference type="RefSeq" id="WP_102822218.1">
    <property type="nucleotide sequence ID" value="NZ_LJCL01000008.1"/>
</dbReference>
<dbReference type="AlphaFoldDB" id="A0A386JBX7"/>
<keyword evidence="1" id="KW-0812">Transmembrane</keyword>
<geneLocation type="plasmid" evidence="2">
    <name>pHSJD-312</name>
</geneLocation>
<name>A0A386JBX7_CLODI</name>
<keyword evidence="1" id="KW-1133">Transmembrane helix</keyword>
<accession>A0A386JBX7</accession>
<protein>
    <submittedName>
        <fullName evidence="2">Uncharacterized protein</fullName>
    </submittedName>
</protein>
<dbReference type="EMBL" id="MG973074">
    <property type="protein sequence ID" value="AYD68689.1"/>
    <property type="molecule type" value="Genomic_DNA"/>
</dbReference>
<evidence type="ECO:0000313" key="2">
    <source>
        <dbReference type="EMBL" id="AYD68689.1"/>
    </source>
</evidence>
<keyword evidence="1" id="KW-0472">Membrane</keyword>
<keyword evidence="2" id="KW-0614">Plasmid</keyword>
<sequence length="115" mass="13613">MSYIYKFGNAEEQMMNDFYKNYRADYKADYCNLELHESIEKIEEDKLNIGMLLEYNKNIEFGSYIKIAVIAILFISISSFLAYNTFNSLIRILFIISIITCIYIVFKIKDNKVKI</sequence>
<proteinExistence type="predicted"/>
<gene>
    <name evidence="2" type="ORF">pHSJD-312_00068</name>
</gene>
<feature type="transmembrane region" description="Helical" evidence="1">
    <location>
        <begin position="89"/>
        <end position="106"/>
    </location>
</feature>
<evidence type="ECO:0000256" key="1">
    <source>
        <dbReference type="SAM" id="Phobius"/>
    </source>
</evidence>
<feature type="transmembrane region" description="Helical" evidence="1">
    <location>
        <begin position="64"/>
        <end position="83"/>
    </location>
</feature>
<organism evidence="2">
    <name type="scientific">Clostridioides difficile</name>
    <name type="common">Peptoclostridium difficile</name>
    <dbReference type="NCBI Taxonomy" id="1496"/>
    <lineage>
        <taxon>Bacteria</taxon>
        <taxon>Bacillati</taxon>
        <taxon>Bacillota</taxon>
        <taxon>Clostridia</taxon>
        <taxon>Peptostreptococcales</taxon>
        <taxon>Peptostreptococcaceae</taxon>
        <taxon>Clostridioides</taxon>
    </lineage>
</organism>
<reference evidence="2" key="1">
    <citation type="journal article" date="2018" name="Sci. Rep.">
        <title>Novel Clade C-I Clostridium difficile strains escape diagnostic tests, differ in pathogenicity potential and carry toxins on extrachromosomal elements.</title>
        <authorList>
            <person name="Ramirez-Vargas G."/>
            <person name="Lopez-Urena D."/>
            <person name="Badilla A."/>
            <person name="Orozco-Aguilar J."/>
            <person name="Murillo T."/>
            <person name="Rojas P."/>
            <person name="Riedel T."/>
            <person name="Overmann J."/>
            <person name="Gonzalez G."/>
            <person name="Chaves-Olarte E."/>
            <person name="Quesada-Gomez C."/>
            <person name="Rodriguez C."/>
        </authorList>
    </citation>
    <scope>NUCLEOTIDE SEQUENCE</scope>
    <source>
        <strain evidence="2">HSJD-312</strain>
        <plasmid evidence="2">pHSJD-312</plasmid>
    </source>
</reference>